<evidence type="ECO:0000256" key="2">
    <source>
        <dbReference type="ARBA" id="ARBA00022793"/>
    </source>
</evidence>
<feature type="active site" description="Proton donor" evidence="7">
    <location>
        <position position="364"/>
    </location>
</feature>
<dbReference type="GO" id="GO:0030170">
    <property type="term" value="F:pyridoxal phosphate binding"/>
    <property type="evidence" value="ECO:0007669"/>
    <property type="project" value="UniProtKB-UniRule"/>
</dbReference>
<accession>A1BH64</accession>
<feature type="binding site" evidence="5">
    <location>
        <begin position="295"/>
        <end position="298"/>
    </location>
    <ligand>
        <name>pyridoxal 5'-phosphate</name>
        <dbReference type="ChEBI" id="CHEBI:597326"/>
    </ligand>
</feature>
<keyword evidence="2 5" id="KW-0210">Decarboxylase</keyword>
<comment type="cofactor">
    <cofactor evidence="1 5 7 8">
        <name>pyridoxal 5'-phosphate</name>
        <dbReference type="ChEBI" id="CHEBI:597326"/>
    </cofactor>
</comment>
<dbReference type="FunFam" id="3.20.20.10:FF:000003">
    <property type="entry name" value="Diaminopimelate decarboxylase"/>
    <property type="match status" value="1"/>
</dbReference>
<sequence length="435" mass="48098">MKKHYYYSFKNTLNECQAVSERTIFHYSKNTLCCDGQRLDDLADTFGTPLFVTSKKNLITRYNEFEEAFSGLPHFTCYSVKANFNLSVIKTFGELGCGCDVNSGGELYRALQAGVSPEKIIFAGVGKKAEEIAYALRSGVLMLKAESLSELAVIDRIAAESGNVALVAIRINPNVTAETHPYITTGDSKEKFGIDEGELDAVLMLLSELKHVRLAGLDMHIGSQIFDPEYYVAATIKLLAILERVKAQGFAIEYFDIGGGFPVTYDPAKQATPIAQFAEKLIPLLRPAGVKVIFEPGRFLVANASVLLTRILYRKQNHTGKQFFIVDAGMTELIRPALYQSHHEVLAVTRHKESVEADVVGPVCESSDFFARHRTIDDAAEGELLAVMSSGAYAAVMSSNYNGRLRPAEVLVDGQDVRLVRTRETYEQLIQNELL</sequence>
<gene>
    <name evidence="5" type="primary">lysA</name>
    <name evidence="10" type="ordered locus">Cpha266_1724</name>
</gene>
<dbReference type="HOGENOM" id="CLU_026444_0_0_10"/>
<dbReference type="EC" id="4.1.1.20" evidence="5 6"/>
<dbReference type="UniPathway" id="UPA00034">
    <property type="reaction ID" value="UER00027"/>
</dbReference>
<dbReference type="SUPFAM" id="SSF50621">
    <property type="entry name" value="Alanine racemase C-terminal domain-like"/>
    <property type="match status" value="1"/>
</dbReference>
<feature type="binding site" evidence="5">
    <location>
        <position position="393"/>
    </location>
    <ligand>
        <name>substrate</name>
    </ligand>
</feature>
<keyword evidence="3 5" id="KW-0663">Pyridoxal phosphate</keyword>
<evidence type="ECO:0000256" key="1">
    <source>
        <dbReference type="ARBA" id="ARBA00001933"/>
    </source>
</evidence>
<dbReference type="PANTHER" id="PTHR43727:SF2">
    <property type="entry name" value="GROUP IV DECARBOXYLASE"/>
    <property type="match status" value="1"/>
</dbReference>
<dbReference type="InterPro" id="IPR002986">
    <property type="entry name" value="DAP_deCOOHase_LysA"/>
</dbReference>
<evidence type="ECO:0000256" key="5">
    <source>
        <dbReference type="HAMAP-Rule" id="MF_02120"/>
    </source>
</evidence>
<dbReference type="PANTHER" id="PTHR43727">
    <property type="entry name" value="DIAMINOPIMELATE DECARBOXYLASE"/>
    <property type="match status" value="1"/>
</dbReference>
<reference evidence="10 11" key="1">
    <citation type="submission" date="2006-12" db="EMBL/GenBank/DDBJ databases">
        <title>Complete sequence of Chlorobium phaeobacteroides DSM 266.</title>
        <authorList>
            <consortium name="US DOE Joint Genome Institute"/>
            <person name="Copeland A."/>
            <person name="Lucas S."/>
            <person name="Lapidus A."/>
            <person name="Barry K."/>
            <person name="Detter J.C."/>
            <person name="Glavina del Rio T."/>
            <person name="Hammon N."/>
            <person name="Israni S."/>
            <person name="Pitluck S."/>
            <person name="Goltsman E."/>
            <person name="Schmutz J."/>
            <person name="Larimer F."/>
            <person name="Land M."/>
            <person name="Hauser L."/>
            <person name="Mikhailova N."/>
            <person name="Li T."/>
            <person name="Overmann J."/>
            <person name="Bryant D.A."/>
            <person name="Richardson P."/>
        </authorList>
    </citation>
    <scope>NUCLEOTIDE SEQUENCE [LARGE SCALE GENOMIC DNA]</scope>
    <source>
        <strain evidence="10 11">DSM 266</strain>
    </source>
</reference>
<dbReference type="InterPro" id="IPR022644">
    <property type="entry name" value="De-COase2_N"/>
</dbReference>
<evidence type="ECO:0000313" key="10">
    <source>
        <dbReference type="EMBL" id="ABL65741.1"/>
    </source>
</evidence>
<name>A1BH64_CHLPD</name>
<feature type="binding site" evidence="5">
    <location>
        <position position="393"/>
    </location>
    <ligand>
        <name>pyridoxal 5'-phosphate</name>
        <dbReference type="ChEBI" id="CHEBI:597326"/>
    </ligand>
</feature>
<proteinExistence type="inferred from homology"/>
<feature type="modified residue" description="N6-(pyridoxal phosphate)lysine" evidence="5 7">
    <location>
        <position position="81"/>
    </location>
</feature>
<dbReference type="Gene3D" id="2.40.37.10">
    <property type="entry name" value="Lyase, Ornithine Decarboxylase, Chain A, domain 1"/>
    <property type="match status" value="1"/>
</dbReference>
<dbReference type="HAMAP" id="MF_02120">
    <property type="entry name" value="LysA"/>
    <property type="match status" value="1"/>
</dbReference>
<dbReference type="PRINTS" id="PR01179">
    <property type="entry name" value="ODADCRBXLASE"/>
</dbReference>
<dbReference type="KEGG" id="cph:Cpha266_1724"/>
<keyword evidence="11" id="KW-1185">Reference proteome</keyword>
<dbReference type="GO" id="GO:0009089">
    <property type="term" value="P:lysine biosynthetic process via diaminopimelate"/>
    <property type="evidence" value="ECO:0007669"/>
    <property type="project" value="UniProtKB-UniRule"/>
</dbReference>
<keyword evidence="5 8" id="KW-0457">Lysine biosynthesis</keyword>
<keyword evidence="4 5" id="KW-0456">Lyase</keyword>
<organism evidence="10 11">
    <name type="scientific">Chlorobium phaeobacteroides (strain DSM 266 / SMG 266 / 2430)</name>
    <dbReference type="NCBI Taxonomy" id="290317"/>
    <lineage>
        <taxon>Bacteria</taxon>
        <taxon>Pseudomonadati</taxon>
        <taxon>Chlorobiota</taxon>
        <taxon>Chlorobiia</taxon>
        <taxon>Chlorobiales</taxon>
        <taxon>Chlorobiaceae</taxon>
        <taxon>Chlorobium/Pelodictyon group</taxon>
        <taxon>Chlorobium</taxon>
    </lineage>
</organism>
<feature type="binding site" evidence="5">
    <location>
        <position position="339"/>
    </location>
    <ligand>
        <name>substrate</name>
    </ligand>
</feature>
<evidence type="ECO:0000256" key="8">
    <source>
        <dbReference type="RuleBase" id="RU003738"/>
    </source>
</evidence>
<comment type="function">
    <text evidence="5">Specifically catalyzes the decarboxylation of meso-diaminopimelate (meso-DAP) to L-lysine.</text>
</comment>
<dbReference type="Gene3D" id="3.20.20.10">
    <property type="entry name" value="Alanine racemase"/>
    <property type="match status" value="1"/>
</dbReference>
<evidence type="ECO:0000256" key="4">
    <source>
        <dbReference type="ARBA" id="ARBA00023239"/>
    </source>
</evidence>
<dbReference type="InterPro" id="IPR029066">
    <property type="entry name" value="PLP-binding_barrel"/>
</dbReference>
<dbReference type="STRING" id="290317.Cpha266_1724"/>
<dbReference type="EMBL" id="CP000492">
    <property type="protein sequence ID" value="ABL65741.1"/>
    <property type="molecule type" value="Genomic_DNA"/>
</dbReference>
<dbReference type="OrthoDB" id="9802241at2"/>
<dbReference type="InterPro" id="IPR009006">
    <property type="entry name" value="Ala_racemase/Decarboxylase_C"/>
</dbReference>
<feature type="binding site" evidence="5">
    <location>
        <position position="365"/>
    </location>
    <ligand>
        <name>substrate</name>
    </ligand>
</feature>
<comment type="catalytic activity">
    <reaction evidence="5 8">
        <text>meso-2,6-diaminopimelate + H(+) = L-lysine + CO2</text>
        <dbReference type="Rhea" id="RHEA:15101"/>
        <dbReference type="ChEBI" id="CHEBI:15378"/>
        <dbReference type="ChEBI" id="CHEBI:16526"/>
        <dbReference type="ChEBI" id="CHEBI:32551"/>
        <dbReference type="ChEBI" id="CHEBI:57791"/>
        <dbReference type="EC" id="4.1.1.20"/>
    </reaction>
</comment>
<dbReference type="GO" id="GO:0008836">
    <property type="term" value="F:diaminopimelate decarboxylase activity"/>
    <property type="evidence" value="ECO:0007669"/>
    <property type="project" value="UniProtKB-UniRule"/>
</dbReference>
<comment type="pathway">
    <text evidence="5 8">Amino-acid biosynthesis; L-lysine biosynthesis via DAP pathway; L-lysine from DL-2,6-diaminopimelate: step 1/1.</text>
</comment>
<keyword evidence="5" id="KW-0028">Amino-acid biosynthesis</keyword>
<feature type="binding site" evidence="5">
    <location>
        <position position="298"/>
    </location>
    <ligand>
        <name>substrate</name>
    </ligand>
</feature>
<evidence type="ECO:0000259" key="9">
    <source>
        <dbReference type="Pfam" id="PF02784"/>
    </source>
</evidence>
<evidence type="ECO:0000256" key="7">
    <source>
        <dbReference type="PIRSR" id="PIRSR600183-50"/>
    </source>
</evidence>
<dbReference type="SUPFAM" id="SSF51419">
    <property type="entry name" value="PLP-binding barrel"/>
    <property type="match status" value="1"/>
</dbReference>
<feature type="binding site" evidence="5">
    <location>
        <position position="260"/>
    </location>
    <ligand>
        <name>pyridoxal 5'-phosphate</name>
        <dbReference type="ChEBI" id="CHEBI:597326"/>
    </ligand>
</feature>
<dbReference type="PRINTS" id="PR01181">
    <property type="entry name" value="DAPDCRBXLASE"/>
</dbReference>
<dbReference type="Pfam" id="PF02784">
    <property type="entry name" value="Orn_Arg_deC_N"/>
    <property type="match status" value="1"/>
</dbReference>
<feature type="binding site" evidence="5">
    <location>
        <position position="335"/>
    </location>
    <ligand>
        <name>substrate</name>
    </ligand>
</feature>
<dbReference type="CDD" id="cd06828">
    <property type="entry name" value="PLPDE_III_DapDC"/>
    <property type="match status" value="1"/>
</dbReference>
<dbReference type="InterPro" id="IPR000183">
    <property type="entry name" value="Orn/DAP/Arg_de-COase"/>
</dbReference>
<comment type="subunit">
    <text evidence="5">Homodimer.</text>
</comment>
<protein>
    <recommendedName>
        <fullName evidence="5 6">Diaminopimelate decarboxylase</fullName>
        <shortName evidence="5">DAP decarboxylase</shortName>
        <shortName evidence="5">DAPDC</shortName>
        <ecNumber evidence="5 6">4.1.1.20</ecNumber>
    </recommendedName>
</protein>
<comment type="similarity">
    <text evidence="5">Belongs to the Orn/Lys/Arg decarboxylase class-II family. LysA subfamily.</text>
</comment>
<dbReference type="NCBIfam" id="TIGR01048">
    <property type="entry name" value="lysA"/>
    <property type="match status" value="1"/>
</dbReference>
<evidence type="ECO:0000313" key="11">
    <source>
        <dbReference type="Proteomes" id="UP000008701"/>
    </source>
</evidence>
<dbReference type="eggNOG" id="COG0019">
    <property type="taxonomic scope" value="Bacteria"/>
</dbReference>
<dbReference type="AlphaFoldDB" id="A1BH64"/>
<evidence type="ECO:0000256" key="6">
    <source>
        <dbReference type="NCBIfam" id="TIGR01048"/>
    </source>
</evidence>
<dbReference type="Proteomes" id="UP000008701">
    <property type="component" value="Chromosome"/>
</dbReference>
<evidence type="ECO:0000256" key="3">
    <source>
        <dbReference type="ARBA" id="ARBA00022898"/>
    </source>
</evidence>
<feature type="domain" description="Orn/DAP/Arg decarboxylase 2 N-terminal" evidence="9">
    <location>
        <begin position="57"/>
        <end position="302"/>
    </location>
</feature>